<dbReference type="SMART" id="SM00256">
    <property type="entry name" value="FBOX"/>
    <property type="match status" value="1"/>
</dbReference>
<evidence type="ECO:0000313" key="2">
    <source>
        <dbReference type="EMBL" id="KAE9617149.1"/>
    </source>
</evidence>
<name>A0A6A4QU47_LUPAL</name>
<dbReference type="InterPro" id="IPR036047">
    <property type="entry name" value="F-box-like_dom_sf"/>
</dbReference>
<dbReference type="InterPro" id="IPR017451">
    <property type="entry name" value="F-box-assoc_interact_dom"/>
</dbReference>
<dbReference type="InterPro" id="IPR006527">
    <property type="entry name" value="F-box-assoc_dom_typ1"/>
</dbReference>
<dbReference type="Pfam" id="PF07734">
    <property type="entry name" value="FBA_1"/>
    <property type="match status" value="1"/>
</dbReference>
<dbReference type="AlphaFoldDB" id="A0A6A4QU47"/>
<gene>
    <name evidence="2" type="ORF">Lalb_Chr03g0032351</name>
</gene>
<dbReference type="SUPFAM" id="SSF81383">
    <property type="entry name" value="F-box domain"/>
    <property type="match status" value="1"/>
</dbReference>
<dbReference type="PROSITE" id="PS50181">
    <property type="entry name" value="FBOX"/>
    <property type="match status" value="1"/>
</dbReference>
<keyword evidence="3" id="KW-1185">Reference proteome</keyword>
<dbReference type="Pfam" id="PF00646">
    <property type="entry name" value="F-box"/>
    <property type="match status" value="1"/>
</dbReference>
<dbReference type="NCBIfam" id="TIGR01640">
    <property type="entry name" value="F_box_assoc_1"/>
    <property type="match status" value="1"/>
</dbReference>
<reference evidence="3" key="1">
    <citation type="journal article" date="2020" name="Nat. Commun.">
        <title>Genome sequence of the cluster root forming white lupin.</title>
        <authorList>
            <person name="Hufnagel B."/>
            <person name="Marques A."/>
            <person name="Soriano A."/>
            <person name="Marques L."/>
            <person name="Divol F."/>
            <person name="Doumas P."/>
            <person name="Sallet E."/>
            <person name="Mancinotti D."/>
            <person name="Carrere S."/>
            <person name="Marande W."/>
            <person name="Arribat S."/>
            <person name="Keller J."/>
            <person name="Huneau C."/>
            <person name="Blein T."/>
            <person name="Aime D."/>
            <person name="Laguerre M."/>
            <person name="Taylor J."/>
            <person name="Schubert V."/>
            <person name="Nelson M."/>
            <person name="Geu-Flores F."/>
            <person name="Crespi M."/>
            <person name="Gallardo-Guerrero K."/>
            <person name="Delaux P.-M."/>
            <person name="Salse J."/>
            <person name="Berges H."/>
            <person name="Guyot R."/>
            <person name="Gouzy J."/>
            <person name="Peret B."/>
        </authorList>
    </citation>
    <scope>NUCLEOTIDE SEQUENCE [LARGE SCALE GENOMIC DNA]</scope>
    <source>
        <strain evidence="3">cv. Amiga</strain>
    </source>
</reference>
<protein>
    <submittedName>
        <fullName evidence="2">Putative F-box domain-containing protein</fullName>
    </submittedName>
</protein>
<feature type="domain" description="F-box" evidence="1">
    <location>
        <begin position="3"/>
        <end position="50"/>
    </location>
</feature>
<evidence type="ECO:0000313" key="3">
    <source>
        <dbReference type="Proteomes" id="UP000447434"/>
    </source>
</evidence>
<dbReference type="InterPro" id="IPR050796">
    <property type="entry name" value="SCF_F-box_component"/>
</dbReference>
<organism evidence="2 3">
    <name type="scientific">Lupinus albus</name>
    <name type="common">White lupine</name>
    <name type="synonym">Lupinus termis</name>
    <dbReference type="NCBI Taxonomy" id="3870"/>
    <lineage>
        <taxon>Eukaryota</taxon>
        <taxon>Viridiplantae</taxon>
        <taxon>Streptophyta</taxon>
        <taxon>Embryophyta</taxon>
        <taxon>Tracheophyta</taxon>
        <taxon>Spermatophyta</taxon>
        <taxon>Magnoliopsida</taxon>
        <taxon>eudicotyledons</taxon>
        <taxon>Gunneridae</taxon>
        <taxon>Pentapetalae</taxon>
        <taxon>rosids</taxon>
        <taxon>fabids</taxon>
        <taxon>Fabales</taxon>
        <taxon>Fabaceae</taxon>
        <taxon>Papilionoideae</taxon>
        <taxon>50 kb inversion clade</taxon>
        <taxon>genistoids sensu lato</taxon>
        <taxon>core genistoids</taxon>
        <taxon>Genisteae</taxon>
        <taxon>Lupinus</taxon>
    </lineage>
</organism>
<accession>A0A6A4QU47</accession>
<dbReference type="Proteomes" id="UP000447434">
    <property type="component" value="Chromosome 3"/>
</dbReference>
<dbReference type="EMBL" id="WOCE01000003">
    <property type="protein sequence ID" value="KAE9617149.1"/>
    <property type="molecule type" value="Genomic_DNA"/>
</dbReference>
<sequence>MPSSLSNYIPEVIVEQILLHLPSTTLVRFTSVSKSWLSLISSLSFTLQRSFSNPKNPSLLLIHRSQPFSPSTTFTTTPPPYSTPHPFSLRFIGSLYGVVCFIEQSIGHDHAITLFNPSIRSYLRLQTPAVKHTALGFGFDSYNTDFKLIRIFNRVELYSLNQGFWRCIHCPYRKLQELQFSNTQCFLHGNVHWVVSHSYVTNSFVLIFNMEQEKFKKMSFPPNLVLDALCTLQLKVTVIEGYLSVLDCCGIWMMREYGVAESWTKMFNLDLERGCISKVFGFRSSAIVLMLLHKKGEISLHSFDTKTQEIKDLRIKGEIIAACEDIGSLVLLDRISCPVSKSQDKRRR</sequence>
<dbReference type="PANTHER" id="PTHR31672:SF10">
    <property type="entry name" value="F-BOX DOMAIN-CONTAINING PROTEIN"/>
    <property type="match status" value="1"/>
</dbReference>
<evidence type="ECO:0000259" key="1">
    <source>
        <dbReference type="PROSITE" id="PS50181"/>
    </source>
</evidence>
<dbReference type="OrthoDB" id="5314306at2759"/>
<comment type="caution">
    <text evidence="2">The sequence shown here is derived from an EMBL/GenBank/DDBJ whole genome shotgun (WGS) entry which is preliminary data.</text>
</comment>
<dbReference type="InterPro" id="IPR001810">
    <property type="entry name" value="F-box_dom"/>
</dbReference>
<dbReference type="PANTHER" id="PTHR31672">
    <property type="entry name" value="BNACNNG10540D PROTEIN"/>
    <property type="match status" value="1"/>
</dbReference>
<proteinExistence type="predicted"/>